<dbReference type="Proteomes" id="UP000265926">
    <property type="component" value="Unassembled WGS sequence"/>
</dbReference>
<name>A0A399SZB7_9BACT</name>
<comment type="caution">
    <text evidence="2">The sequence shown here is derived from an EMBL/GenBank/DDBJ whole genome shotgun (WGS) entry which is preliminary data.</text>
</comment>
<evidence type="ECO:0000313" key="2">
    <source>
        <dbReference type="EMBL" id="RIJ47381.1"/>
    </source>
</evidence>
<keyword evidence="1" id="KW-0472">Membrane</keyword>
<dbReference type="OrthoDB" id="1121974at2"/>
<protein>
    <submittedName>
        <fullName evidence="2">Uncharacterized protein</fullName>
    </submittedName>
</protein>
<gene>
    <name evidence="2" type="ORF">D1614_14800</name>
</gene>
<dbReference type="EMBL" id="QWGR01000008">
    <property type="protein sequence ID" value="RIJ47381.1"/>
    <property type="molecule type" value="Genomic_DNA"/>
</dbReference>
<proteinExistence type="predicted"/>
<reference evidence="2 3" key="1">
    <citation type="submission" date="2018-08" db="EMBL/GenBank/DDBJ databases">
        <title>Pallidiluteibacterium maritimus gen. nov., sp. nov., isolated from coastal sediment.</title>
        <authorList>
            <person name="Zhou L.Y."/>
        </authorList>
    </citation>
    <scope>NUCLEOTIDE SEQUENCE [LARGE SCALE GENOMIC DNA]</scope>
    <source>
        <strain evidence="2 3">XSD2</strain>
    </source>
</reference>
<dbReference type="AlphaFoldDB" id="A0A399SZB7"/>
<keyword evidence="1" id="KW-0812">Transmembrane</keyword>
<dbReference type="RefSeq" id="WP_119438741.1">
    <property type="nucleotide sequence ID" value="NZ_QWGR01000008.1"/>
</dbReference>
<keyword evidence="1" id="KW-1133">Transmembrane helix</keyword>
<accession>A0A399SZB7</accession>
<feature type="transmembrane region" description="Helical" evidence="1">
    <location>
        <begin position="27"/>
        <end position="45"/>
    </location>
</feature>
<organism evidence="2 3">
    <name type="scientific">Maribellus luteus</name>
    <dbReference type="NCBI Taxonomy" id="2305463"/>
    <lineage>
        <taxon>Bacteria</taxon>
        <taxon>Pseudomonadati</taxon>
        <taxon>Bacteroidota</taxon>
        <taxon>Bacteroidia</taxon>
        <taxon>Marinilabiliales</taxon>
        <taxon>Prolixibacteraceae</taxon>
        <taxon>Maribellus</taxon>
    </lineage>
</organism>
<keyword evidence="3" id="KW-1185">Reference proteome</keyword>
<sequence length="82" mass="9264">MEFKKLEIKEEGNWIQRKLRNPHFRKTLIYMAIGAVGGFVFYYVSEGISRDVMPTGDIIQSVGVGAFLGFFITNSPCARGRC</sequence>
<evidence type="ECO:0000256" key="1">
    <source>
        <dbReference type="SAM" id="Phobius"/>
    </source>
</evidence>
<evidence type="ECO:0000313" key="3">
    <source>
        <dbReference type="Proteomes" id="UP000265926"/>
    </source>
</evidence>
<feature type="transmembrane region" description="Helical" evidence="1">
    <location>
        <begin position="57"/>
        <end position="77"/>
    </location>
</feature>